<dbReference type="InterPro" id="IPR052387">
    <property type="entry name" value="Fibrocystin"/>
</dbReference>
<keyword evidence="1" id="KW-0732">Signal</keyword>
<proteinExistence type="predicted"/>
<organism evidence="2 3">
    <name type="scientific">Adineta steineri</name>
    <dbReference type="NCBI Taxonomy" id="433720"/>
    <lineage>
        <taxon>Eukaryota</taxon>
        <taxon>Metazoa</taxon>
        <taxon>Spiralia</taxon>
        <taxon>Gnathifera</taxon>
        <taxon>Rotifera</taxon>
        <taxon>Eurotatoria</taxon>
        <taxon>Bdelloidea</taxon>
        <taxon>Adinetida</taxon>
        <taxon>Adinetidae</taxon>
        <taxon>Adineta</taxon>
    </lineage>
</organism>
<dbReference type="PANTHER" id="PTHR46769">
    <property type="entry name" value="POLYCYSTIC KIDNEY AND HEPATIC DISEASE 1 (AUTOSOMAL RECESSIVE)-LIKE 1"/>
    <property type="match status" value="1"/>
</dbReference>
<protein>
    <submittedName>
        <fullName evidence="2">Uncharacterized protein</fullName>
    </submittedName>
</protein>
<dbReference type="Proteomes" id="UP000663844">
    <property type="component" value="Unassembled WGS sequence"/>
</dbReference>
<sequence>RIQGNSCPGTVLPNDTVNDYDNNEAHSSMAGVNMWPNDQGFNYDTDCVLIKGFKTYKTWYYGLYINTEHNIIIDSCQIADSSVGIFTIVLGPLCN</sequence>
<evidence type="ECO:0000256" key="1">
    <source>
        <dbReference type="ARBA" id="ARBA00022729"/>
    </source>
</evidence>
<accession>A0A820QIS3</accession>
<dbReference type="AlphaFoldDB" id="A0A820QIS3"/>
<comment type="caution">
    <text evidence="2">The sequence shown here is derived from an EMBL/GenBank/DDBJ whole genome shotgun (WGS) entry which is preliminary data.</text>
</comment>
<evidence type="ECO:0000313" key="3">
    <source>
        <dbReference type="Proteomes" id="UP000663844"/>
    </source>
</evidence>
<name>A0A820QIS3_9BILA</name>
<dbReference type="EMBL" id="CAJOAZ010028886">
    <property type="protein sequence ID" value="CAF4420988.1"/>
    <property type="molecule type" value="Genomic_DNA"/>
</dbReference>
<evidence type="ECO:0000313" key="2">
    <source>
        <dbReference type="EMBL" id="CAF4420988.1"/>
    </source>
</evidence>
<reference evidence="2" key="1">
    <citation type="submission" date="2021-02" db="EMBL/GenBank/DDBJ databases">
        <authorList>
            <person name="Nowell W R."/>
        </authorList>
    </citation>
    <scope>NUCLEOTIDE SEQUENCE</scope>
</reference>
<feature type="non-terminal residue" evidence="2">
    <location>
        <position position="1"/>
    </location>
</feature>
<gene>
    <name evidence="2" type="ORF">OXD698_LOCUS52636</name>
</gene>
<dbReference type="PANTHER" id="PTHR46769:SF1">
    <property type="entry name" value="FIBROCYSTIN"/>
    <property type="match status" value="1"/>
</dbReference>